<gene>
    <name evidence="5" type="ORF">MARPO_0097s0049</name>
</gene>
<dbReference type="GO" id="GO:0000287">
    <property type="term" value="F:magnesium ion binding"/>
    <property type="evidence" value="ECO:0000318"/>
    <property type="project" value="GO_Central"/>
</dbReference>
<dbReference type="InterPro" id="IPR036965">
    <property type="entry name" value="Terpene_synth_N_sf"/>
</dbReference>
<dbReference type="InterPro" id="IPR008949">
    <property type="entry name" value="Isoprenoid_synthase_dom_sf"/>
</dbReference>
<name>A0A2R6WFE3_MARPO</name>
<comment type="cofactor">
    <cofactor evidence="1">
        <name>Mg(2+)</name>
        <dbReference type="ChEBI" id="CHEBI:18420"/>
    </cofactor>
</comment>
<dbReference type="SUPFAM" id="SSF48576">
    <property type="entry name" value="Terpenoid synthases"/>
    <property type="match status" value="1"/>
</dbReference>
<dbReference type="PANTHER" id="PTHR31739">
    <property type="entry name" value="ENT-COPALYL DIPHOSPHATE SYNTHASE, CHLOROPLASTIC"/>
    <property type="match status" value="1"/>
</dbReference>
<dbReference type="InterPro" id="IPR050148">
    <property type="entry name" value="Terpene_synthase-like"/>
</dbReference>
<evidence type="ECO:0000256" key="2">
    <source>
        <dbReference type="ARBA" id="ARBA00022723"/>
    </source>
</evidence>
<evidence type="ECO:0008006" key="7">
    <source>
        <dbReference type="Google" id="ProtNLM"/>
    </source>
</evidence>
<feature type="domain" description="Terpene synthase metal-binding" evidence="4">
    <location>
        <begin position="559"/>
        <end position="793"/>
    </location>
</feature>
<dbReference type="PANTHER" id="PTHR31739:SF25">
    <property type="entry name" value="(E,E)-GERANYLLINALOOL SYNTHASE"/>
    <property type="match status" value="1"/>
</dbReference>
<dbReference type="GO" id="GO:0010333">
    <property type="term" value="F:terpene synthase activity"/>
    <property type="evidence" value="ECO:0000318"/>
    <property type="project" value="GO_Central"/>
</dbReference>
<dbReference type="InterPro" id="IPR008930">
    <property type="entry name" value="Terpenoid_cyclase/PrenylTrfase"/>
</dbReference>
<dbReference type="Gene3D" id="1.50.10.130">
    <property type="entry name" value="Terpene synthase, N-terminal domain"/>
    <property type="match status" value="1"/>
</dbReference>
<evidence type="ECO:0000313" key="6">
    <source>
        <dbReference type="Proteomes" id="UP000244005"/>
    </source>
</evidence>
<dbReference type="Gramene" id="Mp6g05950.1">
    <property type="protein sequence ID" value="Mp6g05950.1.cds"/>
    <property type="gene ID" value="Mp6g05950"/>
</dbReference>
<protein>
    <recommendedName>
        <fullName evidence="7">Diterpene synthase-like protein</fullName>
    </recommendedName>
</protein>
<dbReference type="Proteomes" id="UP000244005">
    <property type="component" value="Unassembled WGS sequence"/>
</dbReference>
<dbReference type="Gene3D" id="1.50.10.160">
    <property type="match status" value="1"/>
</dbReference>
<evidence type="ECO:0000259" key="4">
    <source>
        <dbReference type="Pfam" id="PF03936"/>
    </source>
</evidence>
<proteinExistence type="predicted"/>
<dbReference type="SUPFAM" id="SSF48239">
    <property type="entry name" value="Terpenoid cyclases/Protein prenyltransferases"/>
    <property type="match status" value="2"/>
</dbReference>
<dbReference type="Gene3D" id="1.10.600.10">
    <property type="entry name" value="Farnesyl Diphosphate Synthase"/>
    <property type="match status" value="1"/>
</dbReference>
<keyword evidence="2" id="KW-0479">Metal-binding</keyword>
<dbReference type="EMBL" id="KZ772769">
    <property type="protein sequence ID" value="PTQ32572.1"/>
    <property type="molecule type" value="Genomic_DNA"/>
</dbReference>
<dbReference type="Pfam" id="PF01397">
    <property type="entry name" value="Terpene_synth"/>
    <property type="match status" value="1"/>
</dbReference>
<dbReference type="SFLD" id="SFLDG01014">
    <property type="entry name" value="Terpene_Cyclase_Like_1_N-term"/>
    <property type="match status" value="1"/>
</dbReference>
<accession>A0A2R6WFE3</accession>
<evidence type="ECO:0000313" key="5">
    <source>
        <dbReference type="EMBL" id="PTQ32572.1"/>
    </source>
</evidence>
<sequence>MMIHPAIVSSGVGSRRMEACTLSSLLGGIRISGSRLSSTVASRRQTVASFTDNFASHCRTSPKLWHKTVFSSSSVGHLGACARSVLGAANVTKDTMAKTAMHFLDSEVMAEVNAPTSFEDIRDALKIDSYPLSAYDTAWVALISNDEGDGPLFPQTLEWISSNQRLDGAWGCSSDTFFDLITSTLACLVSLKTWNSAPKCSLEGEQFLKGAFTSMKTDDLTLVSPGMFHALAELLEEASRLDISLPYSCSVVEHLRIHHGQLLHSLKGTHDLIKTCSTRLLSFPECIQHVIPWNHISELQSADGDLFSSPAATACLYMKTRDNKALCYLNGLLDQFGSAVPSSYPKRVSHILSLIDHLERLNIDRHFHREIHNVLETLSREWTPKIDEDTQDMVSEIIIFRALREHGYLVLPETSVFARCCKASAAREKLGARCMLELYRASELKFPGEEILDYAKDISTTHLTTLLSQTSESDSRNVMEEIKYVLDFPYFMRNLPQESMIYMDRFQYKDETMETYVETGFSRTTHARGPRLLAFAKSNFSSCQSLYQKELESLARWVKESRFAEFSFVRQPLYPSYLTAVGVASGPEMALARASWTMSSIMTTAVDDLFDEIADVHELRLFVECVRRWDLSLVENCSEPLKVIARGVLSSVNFLCEEVSKIQGRDLSHLFQRLWVDLVMSMLTEAEWTASGHQPSSDEYIDTSWVSFALGPIVPVTTFFLGSVISDEDLEDQEYWDLFRSVSTFGRLLNDCSTQQRDNEGGHVSSITAHMREHPELTADQARIAIQGQVRERAHEVLSKLLNPSYTLPPVRSGWLGMMRALYMMYYRNVDGFSNTPAELKKIIKRFFFQPIESEQA</sequence>
<reference evidence="6" key="1">
    <citation type="journal article" date="2017" name="Cell">
        <title>Insights into land plant evolution garnered from the Marchantia polymorpha genome.</title>
        <authorList>
            <person name="Bowman J.L."/>
            <person name="Kohchi T."/>
            <person name="Yamato K.T."/>
            <person name="Jenkins J."/>
            <person name="Shu S."/>
            <person name="Ishizaki K."/>
            <person name="Yamaoka S."/>
            <person name="Nishihama R."/>
            <person name="Nakamura Y."/>
            <person name="Berger F."/>
            <person name="Adam C."/>
            <person name="Aki S.S."/>
            <person name="Althoff F."/>
            <person name="Araki T."/>
            <person name="Arteaga-Vazquez M.A."/>
            <person name="Balasubrmanian S."/>
            <person name="Barry K."/>
            <person name="Bauer D."/>
            <person name="Boehm C.R."/>
            <person name="Briginshaw L."/>
            <person name="Caballero-Perez J."/>
            <person name="Catarino B."/>
            <person name="Chen F."/>
            <person name="Chiyoda S."/>
            <person name="Chovatia M."/>
            <person name="Davies K.M."/>
            <person name="Delmans M."/>
            <person name="Demura T."/>
            <person name="Dierschke T."/>
            <person name="Dolan L."/>
            <person name="Dorantes-Acosta A.E."/>
            <person name="Eklund D.M."/>
            <person name="Florent S.N."/>
            <person name="Flores-Sandoval E."/>
            <person name="Fujiyama A."/>
            <person name="Fukuzawa H."/>
            <person name="Galik B."/>
            <person name="Grimanelli D."/>
            <person name="Grimwood J."/>
            <person name="Grossniklaus U."/>
            <person name="Hamada T."/>
            <person name="Haseloff J."/>
            <person name="Hetherington A.J."/>
            <person name="Higo A."/>
            <person name="Hirakawa Y."/>
            <person name="Hundley H.N."/>
            <person name="Ikeda Y."/>
            <person name="Inoue K."/>
            <person name="Inoue S.I."/>
            <person name="Ishida S."/>
            <person name="Jia Q."/>
            <person name="Kakita M."/>
            <person name="Kanazawa T."/>
            <person name="Kawai Y."/>
            <person name="Kawashima T."/>
            <person name="Kennedy M."/>
            <person name="Kinose K."/>
            <person name="Kinoshita T."/>
            <person name="Kohara Y."/>
            <person name="Koide E."/>
            <person name="Komatsu K."/>
            <person name="Kopischke S."/>
            <person name="Kubo M."/>
            <person name="Kyozuka J."/>
            <person name="Lagercrantz U."/>
            <person name="Lin S.S."/>
            <person name="Lindquist E."/>
            <person name="Lipzen A.M."/>
            <person name="Lu C.W."/>
            <person name="De Luna E."/>
            <person name="Martienssen R.A."/>
            <person name="Minamino N."/>
            <person name="Mizutani M."/>
            <person name="Mizutani M."/>
            <person name="Mochizuki N."/>
            <person name="Monte I."/>
            <person name="Mosher R."/>
            <person name="Nagasaki H."/>
            <person name="Nakagami H."/>
            <person name="Naramoto S."/>
            <person name="Nishitani K."/>
            <person name="Ohtani M."/>
            <person name="Okamoto T."/>
            <person name="Okumura M."/>
            <person name="Phillips J."/>
            <person name="Pollak B."/>
            <person name="Reinders A."/>
            <person name="Rovekamp M."/>
            <person name="Sano R."/>
            <person name="Sawa S."/>
            <person name="Schmid M.W."/>
            <person name="Shirakawa M."/>
            <person name="Solano R."/>
            <person name="Spunde A."/>
            <person name="Suetsugu N."/>
            <person name="Sugano S."/>
            <person name="Sugiyama A."/>
            <person name="Sun R."/>
            <person name="Suzuki Y."/>
            <person name="Takenaka M."/>
            <person name="Takezawa D."/>
            <person name="Tomogane H."/>
            <person name="Tsuzuki M."/>
            <person name="Ueda T."/>
            <person name="Umeda M."/>
            <person name="Ward J.M."/>
            <person name="Watanabe Y."/>
            <person name="Yazaki K."/>
            <person name="Yokoyama R."/>
            <person name="Yoshitake Y."/>
            <person name="Yotsui I."/>
            <person name="Zachgo S."/>
            <person name="Schmutz J."/>
        </authorList>
    </citation>
    <scope>NUCLEOTIDE SEQUENCE [LARGE SCALE GENOMIC DNA]</scope>
    <source>
        <strain evidence="6">Tak-1</strain>
    </source>
</reference>
<dbReference type="Pfam" id="PF03936">
    <property type="entry name" value="Terpene_synth_C"/>
    <property type="match status" value="1"/>
</dbReference>
<dbReference type="InterPro" id="IPR001906">
    <property type="entry name" value="Terpene_synth_N"/>
</dbReference>
<dbReference type="SMR" id="A0A2R6WFE3"/>
<dbReference type="GO" id="GO:0016102">
    <property type="term" value="P:diterpenoid biosynthetic process"/>
    <property type="evidence" value="ECO:0000318"/>
    <property type="project" value="GO_Central"/>
</dbReference>
<evidence type="ECO:0000259" key="3">
    <source>
        <dbReference type="Pfam" id="PF01397"/>
    </source>
</evidence>
<evidence type="ECO:0000256" key="1">
    <source>
        <dbReference type="ARBA" id="ARBA00001946"/>
    </source>
</evidence>
<organism evidence="5 6">
    <name type="scientific">Marchantia polymorpha</name>
    <name type="common">Common liverwort</name>
    <name type="synonym">Marchantia aquatica</name>
    <dbReference type="NCBI Taxonomy" id="3197"/>
    <lineage>
        <taxon>Eukaryota</taxon>
        <taxon>Viridiplantae</taxon>
        <taxon>Streptophyta</taxon>
        <taxon>Embryophyta</taxon>
        <taxon>Marchantiophyta</taxon>
        <taxon>Marchantiopsida</taxon>
        <taxon>Marchantiidae</taxon>
        <taxon>Marchantiales</taxon>
        <taxon>Marchantiaceae</taxon>
        <taxon>Marchantia</taxon>
    </lineage>
</organism>
<dbReference type="AlphaFoldDB" id="A0A2R6WFE3"/>
<feature type="domain" description="Terpene synthase N-terminal" evidence="3">
    <location>
        <begin position="293"/>
        <end position="486"/>
    </location>
</feature>
<dbReference type="InterPro" id="IPR005630">
    <property type="entry name" value="Terpene_synthase_metal-bd"/>
</dbReference>
<keyword evidence="6" id="KW-1185">Reference proteome</keyword>
<dbReference type="OrthoDB" id="2343925at2759"/>